<name>W4FTX0_APHAT</name>
<dbReference type="EMBL" id="KI913167">
    <property type="protein sequence ID" value="ETV70274.1"/>
    <property type="molecule type" value="Genomic_DNA"/>
</dbReference>
<dbReference type="VEuPathDB" id="FungiDB:H257_14177"/>
<organism evidence="1">
    <name type="scientific">Aphanomyces astaci</name>
    <name type="common">Crayfish plague agent</name>
    <dbReference type="NCBI Taxonomy" id="112090"/>
    <lineage>
        <taxon>Eukaryota</taxon>
        <taxon>Sar</taxon>
        <taxon>Stramenopiles</taxon>
        <taxon>Oomycota</taxon>
        <taxon>Saprolegniomycetes</taxon>
        <taxon>Saprolegniales</taxon>
        <taxon>Verrucalvaceae</taxon>
        <taxon>Aphanomyces</taxon>
    </lineage>
</organism>
<evidence type="ECO:0000313" key="1">
    <source>
        <dbReference type="EMBL" id="ETV70274.1"/>
    </source>
</evidence>
<gene>
    <name evidence="1" type="ORF">H257_14177</name>
</gene>
<dbReference type="GeneID" id="20816173"/>
<reference evidence="1" key="1">
    <citation type="submission" date="2013-12" db="EMBL/GenBank/DDBJ databases">
        <title>The Genome Sequence of Aphanomyces astaci APO3.</title>
        <authorList>
            <consortium name="The Broad Institute Genomics Platform"/>
            <person name="Russ C."/>
            <person name="Tyler B."/>
            <person name="van West P."/>
            <person name="Dieguez-Uribeondo J."/>
            <person name="Young S.K."/>
            <person name="Zeng Q."/>
            <person name="Gargeya S."/>
            <person name="Fitzgerald M."/>
            <person name="Abouelleil A."/>
            <person name="Alvarado L."/>
            <person name="Chapman S.B."/>
            <person name="Gainer-Dewar J."/>
            <person name="Goldberg J."/>
            <person name="Griggs A."/>
            <person name="Gujja S."/>
            <person name="Hansen M."/>
            <person name="Howarth C."/>
            <person name="Imamovic A."/>
            <person name="Ireland A."/>
            <person name="Larimer J."/>
            <person name="McCowan C."/>
            <person name="Murphy C."/>
            <person name="Pearson M."/>
            <person name="Poon T.W."/>
            <person name="Priest M."/>
            <person name="Roberts A."/>
            <person name="Saif S."/>
            <person name="Shea T."/>
            <person name="Sykes S."/>
            <person name="Wortman J."/>
            <person name="Nusbaum C."/>
            <person name="Birren B."/>
        </authorList>
    </citation>
    <scope>NUCLEOTIDE SEQUENCE [LARGE SCALE GENOMIC DNA]</scope>
    <source>
        <strain evidence="1">APO3</strain>
    </source>
</reference>
<proteinExistence type="predicted"/>
<accession>W4FTX0</accession>
<evidence type="ECO:0008006" key="2">
    <source>
        <dbReference type="Google" id="ProtNLM"/>
    </source>
</evidence>
<protein>
    <recommendedName>
        <fullName evidence="2">MULE transposase domain-containing protein</fullName>
    </recommendedName>
</protein>
<sequence>MKERLLGLISYDPQRKPAALYRFIEAMSQAGRFDQADHQPSPTLRQVTNAVKRLRSSTLGHVSTDQALRQELTKWLQPGGVADASEGHPFVFGVPLFTDGFPQVGDGSDLDPLRIEWDEASKDIYRMHTAFDRVYLDFLARSFKAKWNGMSQGVRKFRLKFFGWWMPPTMMANVPLNDTSCRFWKWQVYHTALGAATTKNHNEQFNAEIKRALGHQRLRMVHLVQVLLRLLRSESDKAIPFWTTPRVGERLLQHFKHLQRPNALDVNEAIEDGPNIWNYITRHVQRLEYNDQPTNGCRVKLTNVQCNCGYWYQSGIFFHLLAVAFKFGRRLPAFGEDAPSVVAAVVVKFVVVVVVPALAQSSLLTSFIKM</sequence>
<dbReference type="OrthoDB" id="123452at2759"/>
<dbReference type="RefSeq" id="XP_009840233.1">
    <property type="nucleotide sequence ID" value="XM_009841931.1"/>
</dbReference>
<dbReference type="AlphaFoldDB" id="W4FTX0"/>